<feature type="chain" id="PRO_5026820782" evidence="1">
    <location>
        <begin position="23"/>
        <end position="427"/>
    </location>
</feature>
<evidence type="ECO:0000256" key="1">
    <source>
        <dbReference type="SAM" id="SignalP"/>
    </source>
</evidence>
<evidence type="ECO:0000313" key="2">
    <source>
        <dbReference type="EMBL" id="CAC5401519.1"/>
    </source>
</evidence>
<protein>
    <submittedName>
        <fullName evidence="2">MAG</fullName>
    </submittedName>
</protein>
<dbReference type="AlphaFoldDB" id="A0A6J8D0Z4"/>
<keyword evidence="3" id="KW-1185">Reference proteome</keyword>
<dbReference type="InterPro" id="IPR036116">
    <property type="entry name" value="FN3_sf"/>
</dbReference>
<sequence length="427" mass="48459">MELIQIFLIVSVRLSCVILATGKPDPTDVQIDIVDNTAKISWMIPFNQGVIYSRIYLNNSKEGDMYLDSGKKHKDIPFPVSSFEIANLKMCSEYYVSIQSMSRSGLSEFITQKFWMTNTTFTAAIDGNVTLSWRTSLTDFFVVMEPTGIPIYVVHGESIISNIVGTKFKYDVMTLDVSTINIIVMSVMKTDAGLYQSIEDGYRDMEANGCCVLVVTTKPMTPVLTIDHEHPFVNNNITFTCNSTVQRWPGYIHSKLSFQYFGNPRGYINNNTLILNKLTKSDKGMNISCQATDDLGKVSNMSESIILDPYYSPKIIELSLRDKNETYEWSNATIYSFIEDVNLKIKLSIESNPDPQLVLSSSLMKFPPLRYTKRGIEFLSELPSLTCEDSGNFTIQAFNGIKYGDTRTVNLMIYCKYNDRRIYQDIL</sequence>
<dbReference type="SUPFAM" id="SSF49265">
    <property type="entry name" value="Fibronectin type III"/>
    <property type="match status" value="1"/>
</dbReference>
<dbReference type="EMBL" id="CACVKT020006438">
    <property type="protein sequence ID" value="CAC5401519.1"/>
    <property type="molecule type" value="Genomic_DNA"/>
</dbReference>
<evidence type="ECO:0000313" key="3">
    <source>
        <dbReference type="Proteomes" id="UP000507470"/>
    </source>
</evidence>
<dbReference type="Gene3D" id="2.60.40.10">
    <property type="entry name" value="Immunoglobulins"/>
    <property type="match status" value="2"/>
</dbReference>
<name>A0A6J8D0Z4_MYTCO</name>
<reference evidence="2 3" key="1">
    <citation type="submission" date="2020-06" db="EMBL/GenBank/DDBJ databases">
        <authorList>
            <person name="Li R."/>
            <person name="Bekaert M."/>
        </authorList>
    </citation>
    <scope>NUCLEOTIDE SEQUENCE [LARGE SCALE GENOMIC DNA]</scope>
    <source>
        <strain evidence="3">wild</strain>
    </source>
</reference>
<gene>
    <name evidence="2" type="ORF">MCOR_35595</name>
</gene>
<feature type="signal peptide" evidence="1">
    <location>
        <begin position="1"/>
        <end position="22"/>
    </location>
</feature>
<dbReference type="Proteomes" id="UP000507470">
    <property type="component" value="Unassembled WGS sequence"/>
</dbReference>
<keyword evidence="1" id="KW-0732">Signal</keyword>
<dbReference type="InterPro" id="IPR013783">
    <property type="entry name" value="Ig-like_fold"/>
</dbReference>
<proteinExistence type="predicted"/>
<accession>A0A6J8D0Z4</accession>
<organism evidence="2 3">
    <name type="scientific">Mytilus coruscus</name>
    <name type="common">Sea mussel</name>
    <dbReference type="NCBI Taxonomy" id="42192"/>
    <lineage>
        <taxon>Eukaryota</taxon>
        <taxon>Metazoa</taxon>
        <taxon>Spiralia</taxon>
        <taxon>Lophotrochozoa</taxon>
        <taxon>Mollusca</taxon>
        <taxon>Bivalvia</taxon>
        <taxon>Autobranchia</taxon>
        <taxon>Pteriomorphia</taxon>
        <taxon>Mytilida</taxon>
        <taxon>Mytiloidea</taxon>
        <taxon>Mytilidae</taxon>
        <taxon>Mytilinae</taxon>
        <taxon>Mytilus</taxon>
    </lineage>
</organism>
<dbReference type="OrthoDB" id="6157552at2759"/>